<sequence length="161" mass="19019">MTLYIPYYLLAQGVYSGIINGISLITINTGKLIKSVYNHKNPDMNKHLQKLDIEYKLNLIESIINFIPSNYDKNIDPIFICLRGIKIAIENVHNNLLQINKKIAYHVTKWFSSWRTLNIKLLLNMLEMNVEILNNRFNDYVKTCQIYQFNYHHLKTIKESQ</sequence>
<name>A0A6C0LSH4_9ZZZZ</name>
<keyword evidence="1" id="KW-1133">Transmembrane helix</keyword>
<feature type="transmembrane region" description="Helical" evidence="1">
    <location>
        <begin position="6"/>
        <end position="27"/>
    </location>
</feature>
<protein>
    <submittedName>
        <fullName evidence="2">Uncharacterized protein</fullName>
    </submittedName>
</protein>
<evidence type="ECO:0000313" key="2">
    <source>
        <dbReference type="EMBL" id="QHU32955.1"/>
    </source>
</evidence>
<evidence type="ECO:0000256" key="1">
    <source>
        <dbReference type="SAM" id="Phobius"/>
    </source>
</evidence>
<keyword evidence="1" id="KW-0472">Membrane</keyword>
<dbReference type="AlphaFoldDB" id="A0A6C0LSH4"/>
<dbReference type="EMBL" id="MN740556">
    <property type="protein sequence ID" value="QHU32955.1"/>
    <property type="molecule type" value="Genomic_DNA"/>
</dbReference>
<keyword evidence="1" id="KW-0812">Transmembrane</keyword>
<proteinExistence type="predicted"/>
<organism evidence="2">
    <name type="scientific">viral metagenome</name>
    <dbReference type="NCBI Taxonomy" id="1070528"/>
    <lineage>
        <taxon>unclassified sequences</taxon>
        <taxon>metagenomes</taxon>
        <taxon>organismal metagenomes</taxon>
    </lineage>
</organism>
<accession>A0A6C0LSH4</accession>
<reference evidence="2" key="1">
    <citation type="journal article" date="2020" name="Nature">
        <title>Giant virus diversity and host interactions through global metagenomics.</title>
        <authorList>
            <person name="Schulz F."/>
            <person name="Roux S."/>
            <person name="Paez-Espino D."/>
            <person name="Jungbluth S."/>
            <person name="Walsh D.A."/>
            <person name="Denef V.J."/>
            <person name="McMahon K.D."/>
            <person name="Konstantinidis K.T."/>
            <person name="Eloe-Fadrosh E.A."/>
            <person name="Kyrpides N.C."/>
            <person name="Woyke T."/>
        </authorList>
    </citation>
    <scope>NUCLEOTIDE SEQUENCE</scope>
    <source>
        <strain evidence="2">GVMAG-S-1014582-52</strain>
    </source>
</reference>